<dbReference type="InterPro" id="IPR003593">
    <property type="entry name" value="AAA+_ATPase"/>
</dbReference>
<dbReference type="InterPro" id="IPR050304">
    <property type="entry name" value="MT-severing_AAA_ATPase"/>
</dbReference>
<evidence type="ECO:0000256" key="6">
    <source>
        <dbReference type="ARBA" id="ARBA00038871"/>
    </source>
</evidence>
<keyword evidence="2 7" id="KW-0547">Nucleotide-binding</keyword>
<dbReference type="PANTHER" id="PTHR23074:SF86">
    <property type="entry name" value="SPASTIN"/>
    <property type="match status" value="1"/>
</dbReference>
<dbReference type="GO" id="GO:0005524">
    <property type="term" value="F:ATP binding"/>
    <property type="evidence" value="ECO:0007669"/>
    <property type="project" value="UniProtKB-KW"/>
</dbReference>
<dbReference type="InterPro" id="IPR003959">
    <property type="entry name" value="ATPase_AAA_core"/>
</dbReference>
<dbReference type="Gene3D" id="1.10.8.60">
    <property type="match status" value="1"/>
</dbReference>
<dbReference type="Gene3D" id="1.20.58.80">
    <property type="entry name" value="Phosphotransferase system, lactose/cellobiose-type IIA subunit"/>
    <property type="match status" value="1"/>
</dbReference>
<dbReference type="AlphaFoldDB" id="A0A1W0X803"/>
<dbReference type="InterPro" id="IPR003960">
    <property type="entry name" value="ATPase_AAA_CS"/>
</dbReference>
<feature type="compositionally biased region" description="Polar residues" evidence="9">
    <location>
        <begin position="213"/>
        <end position="228"/>
    </location>
</feature>
<evidence type="ECO:0000313" key="12">
    <source>
        <dbReference type="Proteomes" id="UP000192578"/>
    </source>
</evidence>
<dbReference type="Proteomes" id="UP000192578">
    <property type="component" value="Unassembled WGS sequence"/>
</dbReference>
<keyword evidence="4" id="KW-0413">Isomerase</keyword>
<comment type="similarity">
    <text evidence="7">Belongs to the AAA ATPase family.</text>
</comment>
<evidence type="ECO:0000256" key="7">
    <source>
        <dbReference type="RuleBase" id="RU003651"/>
    </source>
</evidence>
<organism evidence="11 12">
    <name type="scientific">Hypsibius exemplaris</name>
    <name type="common">Freshwater tardigrade</name>
    <dbReference type="NCBI Taxonomy" id="2072580"/>
    <lineage>
        <taxon>Eukaryota</taxon>
        <taxon>Metazoa</taxon>
        <taxon>Ecdysozoa</taxon>
        <taxon>Tardigrada</taxon>
        <taxon>Eutardigrada</taxon>
        <taxon>Parachela</taxon>
        <taxon>Hypsibioidea</taxon>
        <taxon>Hypsibiidae</taxon>
        <taxon>Hypsibius</taxon>
    </lineage>
</organism>
<comment type="caution">
    <text evidence="11">The sequence shown here is derived from an EMBL/GenBank/DDBJ whole genome shotgun (WGS) entry which is preliminary data.</text>
</comment>
<dbReference type="SMART" id="SM00382">
    <property type="entry name" value="AAA"/>
    <property type="match status" value="1"/>
</dbReference>
<dbReference type="Pfam" id="PF17862">
    <property type="entry name" value="AAA_lid_3"/>
    <property type="match status" value="1"/>
</dbReference>
<evidence type="ECO:0000256" key="2">
    <source>
        <dbReference type="ARBA" id="ARBA00022741"/>
    </source>
</evidence>
<evidence type="ECO:0000256" key="4">
    <source>
        <dbReference type="ARBA" id="ARBA00023235"/>
    </source>
</evidence>
<feature type="region of interest" description="Disordered" evidence="9">
    <location>
        <begin position="128"/>
        <end position="233"/>
    </location>
</feature>
<evidence type="ECO:0000259" key="10">
    <source>
        <dbReference type="SMART" id="SM00382"/>
    </source>
</evidence>
<dbReference type="GO" id="GO:0016887">
    <property type="term" value="F:ATP hydrolysis activity"/>
    <property type="evidence" value="ECO:0007669"/>
    <property type="project" value="InterPro"/>
</dbReference>
<evidence type="ECO:0000256" key="8">
    <source>
        <dbReference type="SAM" id="Coils"/>
    </source>
</evidence>
<proteinExistence type="inferred from homology"/>
<dbReference type="SUPFAM" id="SSF52540">
    <property type="entry name" value="P-loop containing nucleoside triphosphate hydrolases"/>
    <property type="match status" value="1"/>
</dbReference>
<dbReference type="PANTHER" id="PTHR23074">
    <property type="entry name" value="AAA DOMAIN-CONTAINING"/>
    <property type="match status" value="1"/>
</dbReference>
<dbReference type="Gene3D" id="3.40.50.300">
    <property type="entry name" value="P-loop containing nucleotide triphosphate hydrolases"/>
    <property type="match status" value="1"/>
</dbReference>
<keyword evidence="3 7" id="KW-0067">ATP-binding</keyword>
<dbReference type="FunFam" id="1.10.8.60:FF:000022">
    <property type="entry name" value="Fidgetin like 1"/>
    <property type="match status" value="1"/>
</dbReference>
<evidence type="ECO:0000256" key="9">
    <source>
        <dbReference type="SAM" id="MobiDB-lite"/>
    </source>
</evidence>
<feature type="region of interest" description="Disordered" evidence="9">
    <location>
        <begin position="1"/>
        <end position="26"/>
    </location>
</feature>
<dbReference type="Pfam" id="PF00004">
    <property type="entry name" value="AAA"/>
    <property type="match status" value="1"/>
</dbReference>
<gene>
    <name evidence="11" type="ORF">BV898_02376</name>
</gene>
<dbReference type="GO" id="GO:0008568">
    <property type="term" value="F:microtubule severing ATPase activity"/>
    <property type="evidence" value="ECO:0007669"/>
    <property type="project" value="UniProtKB-EC"/>
</dbReference>
<dbReference type="EMBL" id="MTYJ01000010">
    <property type="protein sequence ID" value="OQV23633.1"/>
    <property type="molecule type" value="Genomic_DNA"/>
</dbReference>
<accession>A0A1W0X803</accession>
<name>A0A1W0X803_HYPEX</name>
<evidence type="ECO:0000313" key="11">
    <source>
        <dbReference type="EMBL" id="OQV23633.1"/>
    </source>
</evidence>
<sequence length="535" mass="58853">MASPRKSDPVPPGRRRNNNSESGKDIDLDSYQHFHKSGYDFISKALLLDESGRGGDDRAKAVEFYLQGIAELERGVSVIDDVPEHLRNLDEERFARAQGIKDKMMKNLKLAQERVDDLSEELQLNRKNIPAGSPDKKFGSASLPRNAATATGAQRKFNAAAKDAPKIPAPRQRNLVTNRLVSDPTRAPRSVSGGREKPTPPFSSRSKLPVLKGSTTARPDSSGAVTPKTQRKHVSALKNVDTAMAQLILDQVIDNSPGVTWDAIAGQESAKQALQETVVWPALRPEVFTGLRAPARGLLLFGPPGNGKTLLAKAVATESRQTFFNISASTLTSKWVGEGEKLVRALFACAKELQPSIIFIDEIDSILSARKDSEHDAVRRLKTEFLVQFDGVGTSSEDRILVMGATNLPQELDLAALRRFPKRIMIPLPDDEARMSMIKRLLRDHQHSLTQADFDEVAVATEGYSGSDLAALAKDAAMGPIREIDPSRVPTLKHKEIRPITKEDFLESTRRIRSSVPESSLADLEKWSQKYGDCT</sequence>
<comment type="catalytic activity">
    <reaction evidence="5">
        <text>n ATP + n H2O + a microtubule = n ADP + n phosphate + (n+1) alpha/beta tubulin heterodimers.</text>
        <dbReference type="EC" id="5.6.1.1"/>
    </reaction>
</comment>
<feature type="domain" description="AAA+ ATPase" evidence="10">
    <location>
        <begin position="294"/>
        <end position="430"/>
    </location>
</feature>
<keyword evidence="12" id="KW-1185">Reference proteome</keyword>
<feature type="coiled-coil region" evidence="8">
    <location>
        <begin position="101"/>
        <end position="128"/>
    </location>
</feature>
<evidence type="ECO:0000256" key="1">
    <source>
        <dbReference type="ARBA" id="ARBA00022701"/>
    </source>
</evidence>
<keyword evidence="1" id="KW-0493">Microtubule</keyword>
<dbReference type="PROSITE" id="PS00674">
    <property type="entry name" value="AAA"/>
    <property type="match status" value="1"/>
</dbReference>
<reference evidence="12" key="1">
    <citation type="submission" date="2017-01" db="EMBL/GenBank/DDBJ databases">
        <title>Comparative genomics of anhydrobiosis in the tardigrade Hypsibius dujardini.</title>
        <authorList>
            <person name="Yoshida Y."/>
            <person name="Koutsovoulos G."/>
            <person name="Laetsch D."/>
            <person name="Stevens L."/>
            <person name="Kumar S."/>
            <person name="Horikawa D."/>
            <person name="Ishino K."/>
            <person name="Komine S."/>
            <person name="Tomita M."/>
            <person name="Blaxter M."/>
            <person name="Arakawa K."/>
        </authorList>
    </citation>
    <scope>NUCLEOTIDE SEQUENCE [LARGE SCALE GENOMIC DNA]</scope>
    <source>
        <strain evidence="12">Z151</strain>
    </source>
</reference>
<keyword evidence="8" id="KW-0175">Coiled coil</keyword>
<evidence type="ECO:0000256" key="5">
    <source>
        <dbReference type="ARBA" id="ARBA00036378"/>
    </source>
</evidence>
<dbReference type="EC" id="5.6.1.1" evidence="6"/>
<dbReference type="OrthoDB" id="10251136at2759"/>
<dbReference type="GO" id="GO:0005874">
    <property type="term" value="C:microtubule"/>
    <property type="evidence" value="ECO:0007669"/>
    <property type="project" value="UniProtKB-KW"/>
</dbReference>
<dbReference type="InterPro" id="IPR027417">
    <property type="entry name" value="P-loop_NTPase"/>
</dbReference>
<protein>
    <recommendedName>
        <fullName evidence="6">microtubule-severing ATPase</fullName>
        <ecNumber evidence="6">5.6.1.1</ecNumber>
    </recommendedName>
</protein>
<dbReference type="FunFam" id="3.40.50.300:FF:000093">
    <property type="entry name" value="Fidgetin-like 1"/>
    <property type="match status" value="1"/>
</dbReference>
<dbReference type="InterPro" id="IPR041569">
    <property type="entry name" value="AAA_lid_3"/>
</dbReference>
<evidence type="ECO:0000256" key="3">
    <source>
        <dbReference type="ARBA" id="ARBA00022840"/>
    </source>
</evidence>